<protein>
    <submittedName>
        <fullName evidence="1">tRNA (Adenine22-N1)-methyltransferase</fullName>
    </submittedName>
</protein>
<name>A0A1H0TMZ8_HALAD</name>
<dbReference type="Proteomes" id="UP000198860">
    <property type="component" value="Unassembled WGS sequence"/>
</dbReference>
<organism evidence="1 2">
    <name type="scientific">Halobacillus aidingensis</name>
    <dbReference type="NCBI Taxonomy" id="240303"/>
    <lineage>
        <taxon>Bacteria</taxon>
        <taxon>Bacillati</taxon>
        <taxon>Bacillota</taxon>
        <taxon>Bacilli</taxon>
        <taxon>Bacillales</taxon>
        <taxon>Bacillaceae</taxon>
        <taxon>Halobacillus</taxon>
    </lineage>
</organism>
<dbReference type="GO" id="GO:0160105">
    <property type="term" value="F:tRNA (adenine(22)-N1)-methyltransferase activity"/>
    <property type="evidence" value="ECO:0007669"/>
    <property type="project" value="InterPro"/>
</dbReference>
<dbReference type="InterPro" id="IPR006901">
    <property type="entry name" value="TrmK"/>
</dbReference>
<dbReference type="EMBL" id="FNIZ01000022">
    <property type="protein sequence ID" value="SDP55394.1"/>
    <property type="molecule type" value="Genomic_DNA"/>
</dbReference>
<sequence length="235" mass="26844">MNVNQLSQRLALVADYLPKGAHFADIGSDHAYLPCFVCLNDPEARAVAGEVNQGPYDSAKNEVEKHKLEDRIDVRLGDGLGVVDPGEIKQVVIAGMGGPLIRDILEGGKDKLSEVNRIVVQPNIDARSLRRWFFQHDYTLVDETIVEESGHIYEILVAEKGDPSSCYHQQIIEKEMWLGPFLLEKKTEAFIQKCKEEWKKKQYIVKQMKRATSPDEEKLKQHQKEMEWLEEVLQS</sequence>
<reference evidence="2" key="1">
    <citation type="submission" date="2016-10" db="EMBL/GenBank/DDBJ databases">
        <authorList>
            <person name="Varghese N."/>
            <person name="Submissions S."/>
        </authorList>
    </citation>
    <scope>NUCLEOTIDE SEQUENCE [LARGE SCALE GENOMIC DNA]</scope>
    <source>
        <strain evidence="2">CGMCC 1.3703</strain>
    </source>
</reference>
<dbReference type="PIRSF" id="PIRSF018637">
    <property type="entry name" value="TrmK"/>
    <property type="match status" value="1"/>
</dbReference>
<keyword evidence="2" id="KW-1185">Reference proteome</keyword>
<dbReference type="InterPro" id="IPR029063">
    <property type="entry name" value="SAM-dependent_MTases_sf"/>
</dbReference>
<dbReference type="SUPFAM" id="SSF53335">
    <property type="entry name" value="S-adenosyl-L-methionine-dependent methyltransferases"/>
    <property type="match status" value="1"/>
</dbReference>
<dbReference type="Pfam" id="PF04816">
    <property type="entry name" value="TrmK"/>
    <property type="match status" value="1"/>
</dbReference>
<dbReference type="PANTHER" id="PTHR38451">
    <property type="entry name" value="TRNA (ADENINE(22)-N(1))-METHYLTRANSFERASE"/>
    <property type="match status" value="1"/>
</dbReference>
<dbReference type="PANTHER" id="PTHR38451:SF1">
    <property type="entry name" value="TRNA (ADENINE(22)-N(1))-METHYLTRANSFERASE"/>
    <property type="match status" value="1"/>
</dbReference>
<dbReference type="Gene3D" id="1.10.287.1890">
    <property type="match status" value="1"/>
</dbReference>
<gene>
    <name evidence="1" type="ORF">SAMN05421677_12212</name>
</gene>
<keyword evidence="1" id="KW-0808">Transferase</keyword>
<dbReference type="GO" id="GO:0032259">
    <property type="term" value="P:methylation"/>
    <property type="evidence" value="ECO:0007669"/>
    <property type="project" value="UniProtKB-KW"/>
</dbReference>
<evidence type="ECO:0000313" key="1">
    <source>
        <dbReference type="EMBL" id="SDP55394.1"/>
    </source>
</evidence>
<dbReference type="Gene3D" id="3.40.50.150">
    <property type="entry name" value="Vaccinia Virus protein VP39"/>
    <property type="match status" value="1"/>
</dbReference>
<evidence type="ECO:0000313" key="2">
    <source>
        <dbReference type="Proteomes" id="UP000198860"/>
    </source>
</evidence>
<dbReference type="STRING" id="240303.SAMN05421677_12212"/>
<dbReference type="OrthoDB" id="5881184at2"/>
<keyword evidence="1" id="KW-0489">Methyltransferase</keyword>
<proteinExistence type="predicted"/>
<accession>A0A1H0TMZ8</accession>
<dbReference type="AlphaFoldDB" id="A0A1H0TMZ8"/>
<dbReference type="RefSeq" id="WP_089654285.1">
    <property type="nucleotide sequence ID" value="NZ_FNIZ01000022.1"/>
</dbReference>